<proteinExistence type="predicted"/>
<reference evidence="1" key="1">
    <citation type="submission" date="2022-05" db="EMBL/GenBank/DDBJ databases">
        <title>Chromosome-level genome of Chaenocephalus aceratus.</title>
        <authorList>
            <person name="Park H."/>
        </authorList>
    </citation>
    <scope>NUCLEOTIDE SEQUENCE</scope>
    <source>
        <strain evidence="1">KU_202001</strain>
    </source>
</reference>
<evidence type="ECO:0000313" key="1">
    <source>
        <dbReference type="EMBL" id="KAI4831386.1"/>
    </source>
</evidence>
<protein>
    <submittedName>
        <fullName evidence="1">Uncharacterized protein</fullName>
    </submittedName>
</protein>
<comment type="caution">
    <text evidence="1">The sequence shown here is derived from an EMBL/GenBank/DDBJ whole genome shotgun (WGS) entry which is preliminary data.</text>
</comment>
<evidence type="ECO:0000313" key="2">
    <source>
        <dbReference type="Proteomes" id="UP001057452"/>
    </source>
</evidence>
<feature type="non-terminal residue" evidence="1">
    <location>
        <position position="81"/>
    </location>
</feature>
<dbReference type="Proteomes" id="UP001057452">
    <property type="component" value="Chromosome 2"/>
</dbReference>
<name>A0ACB9XW21_CHAAC</name>
<gene>
    <name evidence="1" type="ORF">KUCAC02_000929</name>
</gene>
<dbReference type="EMBL" id="CM043786">
    <property type="protein sequence ID" value="KAI4831386.1"/>
    <property type="molecule type" value="Genomic_DNA"/>
</dbReference>
<feature type="non-terminal residue" evidence="1">
    <location>
        <position position="1"/>
    </location>
</feature>
<sequence>VSEGEGNVLEDSHPKVTSVQTQGFKDAVQLFPARLHFDPCLGMTRCISETRCPPEKKRHQQGSAPEMWKMDGAAALRAHTG</sequence>
<keyword evidence="2" id="KW-1185">Reference proteome</keyword>
<accession>A0ACB9XW21</accession>
<organism evidence="1 2">
    <name type="scientific">Chaenocephalus aceratus</name>
    <name type="common">Blackfin icefish</name>
    <name type="synonym">Chaenichthys aceratus</name>
    <dbReference type="NCBI Taxonomy" id="36190"/>
    <lineage>
        <taxon>Eukaryota</taxon>
        <taxon>Metazoa</taxon>
        <taxon>Chordata</taxon>
        <taxon>Craniata</taxon>
        <taxon>Vertebrata</taxon>
        <taxon>Euteleostomi</taxon>
        <taxon>Actinopterygii</taxon>
        <taxon>Neopterygii</taxon>
        <taxon>Teleostei</taxon>
        <taxon>Neoteleostei</taxon>
        <taxon>Acanthomorphata</taxon>
        <taxon>Eupercaria</taxon>
        <taxon>Perciformes</taxon>
        <taxon>Notothenioidei</taxon>
        <taxon>Channichthyidae</taxon>
        <taxon>Chaenocephalus</taxon>
    </lineage>
</organism>